<dbReference type="OrthoDB" id="2344991at2759"/>
<evidence type="ECO:0000256" key="1">
    <source>
        <dbReference type="SAM" id="Phobius"/>
    </source>
</evidence>
<dbReference type="Proteomes" id="UP000033710">
    <property type="component" value="Unassembled WGS sequence"/>
</dbReference>
<keyword evidence="1" id="KW-0472">Membrane</keyword>
<protein>
    <recommendedName>
        <fullName evidence="4">DUF1761 domain protein</fullName>
    </recommendedName>
</protein>
<reference evidence="2 3" key="2">
    <citation type="journal article" date="2015" name="Eukaryot. Cell">
        <title>Asexual propagation of a virulent clone complex in a human and feline outbreak of sporotrichosis.</title>
        <authorList>
            <person name="Teixeira Mde M."/>
            <person name="Rodrigues A.M."/>
            <person name="Tsui C.K."/>
            <person name="de Almeida L.G."/>
            <person name="Van Diepeningen A.D."/>
            <person name="van den Ende B.G."/>
            <person name="Fernandes G.F."/>
            <person name="Kano R."/>
            <person name="Hamelin R.C."/>
            <person name="Lopes-Bezerra L.M."/>
            <person name="Vasconcelos A.T."/>
            <person name="de Hoog S."/>
            <person name="de Camargo Z.P."/>
            <person name="Felipe M.S."/>
        </authorList>
    </citation>
    <scope>NUCLEOTIDE SEQUENCE [LARGE SCALE GENOMIC DNA]</scope>
    <source>
        <strain evidence="2 3">1099-18</strain>
    </source>
</reference>
<dbReference type="GeneID" id="27667548"/>
<dbReference type="Pfam" id="PF08570">
    <property type="entry name" value="DUF1761"/>
    <property type="match status" value="1"/>
</dbReference>
<sequence>MVVDVVTTRKPSKHRQRRTWPLVSNRHRRISPQIASLFFTADDMSLQYLPSVKPSAIAIGTIFGQGADFILLQPIFGDAFKRAKEANTAEEFAKSKQAASAGVAWGTSFIGSGLRSYGVGALINATGTLSYKGAAYLGTLVFFATSAPGYLSEILAEKRPLDLVAASVVVRVLETVGLATLLTWWGTRPSII</sequence>
<dbReference type="RefSeq" id="XP_016583766.1">
    <property type="nucleotide sequence ID" value="XM_016732271.1"/>
</dbReference>
<dbReference type="PANTHER" id="PTHR40638:SF1">
    <property type="entry name" value="UPF0591 MEMBRANE PROTEIN C15E1.02C"/>
    <property type="match status" value="1"/>
</dbReference>
<proteinExistence type="predicted"/>
<keyword evidence="1" id="KW-1133">Transmembrane helix</keyword>
<accession>A0A0F2LX63</accession>
<keyword evidence="1" id="KW-0812">Transmembrane</keyword>
<dbReference type="KEGG" id="ssck:SPSK_05527"/>
<name>A0A0F2LX63_SPOSC</name>
<dbReference type="EMBL" id="AXCR01000012">
    <property type="protein sequence ID" value="KJR81090.1"/>
    <property type="molecule type" value="Genomic_DNA"/>
</dbReference>
<dbReference type="VEuPathDB" id="FungiDB:SPSK_05527"/>
<dbReference type="InterPro" id="IPR013879">
    <property type="entry name" value="DUF1761"/>
</dbReference>
<dbReference type="PANTHER" id="PTHR40638">
    <property type="entry name" value="UPF0591 MEMBRANE PROTEIN C15E1.02C"/>
    <property type="match status" value="1"/>
</dbReference>
<reference evidence="2 3" key="1">
    <citation type="journal article" date="2014" name="BMC Genomics">
        <title>Comparative genomics of the major fungal agents of human and animal Sporotrichosis: Sporothrix schenckii and Sporothrix brasiliensis.</title>
        <authorList>
            <person name="Teixeira M.M."/>
            <person name="de Almeida L.G."/>
            <person name="Kubitschek-Barreira P."/>
            <person name="Alves F.L."/>
            <person name="Kioshima E.S."/>
            <person name="Abadio A.K."/>
            <person name="Fernandes L."/>
            <person name="Derengowski L.S."/>
            <person name="Ferreira K.S."/>
            <person name="Souza R.C."/>
            <person name="Ruiz J.C."/>
            <person name="de Andrade N.C."/>
            <person name="Paes H.C."/>
            <person name="Nicola A.M."/>
            <person name="Albuquerque P."/>
            <person name="Gerber A.L."/>
            <person name="Martins V.P."/>
            <person name="Peconick L.D."/>
            <person name="Neto A.V."/>
            <person name="Chaucanez C.B."/>
            <person name="Silva P.A."/>
            <person name="Cunha O.L."/>
            <person name="de Oliveira F.F."/>
            <person name="dos Santos T.C."/>
            <person name="Barros A.L."/>
            <person name="Soares M.A."/>
            <person name="de Oliveira L.M."/>
            <person name="Marini M.M."/>
            <person name="Villalobos-Duno H."/>
            <person name="Cunha M.M."/>
            <person name="de Hoog S."/>
            <person name="da Silveira J.F."/>
            <person name="Henrissat B."/>
            <person name="Nino-Vega G.A."/>
            <person name="Cisalpino P.S."/>
            <person name="Mora-Montes H.M."/>
            <person name="Almeida S.R."/>
            <person name="Stajich J.E."/>
            <person name="Lopes-Bezerra L.M."/>
            <person name="Vasconcelos A.T."/>
            <person name="Felipe M.S."/>
        </authorList>
    </citation>
    <scope>NUCLEOTIDE SEQUENCE [LARGE SCALE GENOMIC DNA]</scope>
    <source>
        <strain evidence="2 3">1099-18</strain>
    </source>
</reference>
<evidence type="ECO:0000313" key="3">
    <source>
        <dbReference type="Proteomes" id="UP000033710"/>
    </source>
</evidence>
<feature type="transmembrane region" description="Helical" evidence="1">
    <location>
        <begin position="133"/>
        <end position="151"/>
    </location>
</feature>
<gene>
    <name evidence="2" type="ORF">SPSK_05527</name>
</gene>
<comment type="caution">
    <text evidence="2">The sequence shown here is derived from an EMBL/GenBank/DDBJ whole genome shotgun (WGS) entry which is preliminary data.</text>
</comment>
<evidence type="ECO:0008006" key="4">
    <source>
        <dbReference type="Google" id="ProtNLM"/>
    </source>
</evidence>
<dbReference type="AlphaFoldDB" id="A0A0F2LX63"/>
<evidence type="ECO:0000313" key="2">
    <source>
        <dbReference type="EMBL" id="KJR81090.1"/>
    </source>
</evidence>
<organism evidence="2 3">
    <name type="scientific">Sporothrix schenckii 1099-18</name>
    <dbReference type="NCBI Taxonomy" id="1397361"/>
    <lineage>
        <taxon>Eukaryota</taxon>
        <taxon>Fungi</taxon>
        <taxon>Dikarya</taxon>
        <taxon>Ascomycota</taxon>
        <taxon>Pezizomycotina</taxon>
        <taxon>Sordariomycetes</taxon>
        <taxon>Sordariomycetidae</taxon>
        <taxon>Ophiostomatales</taxon>
        <taxon>Ophiostomataceae</taxon>
        <taxon>Sporothrix</taxon>
    </lineage>
</organism>
<feature type="transmembrane region" description="Helical" evidence="1">
    <location>
        <begin position="163"/>
        <end position="185"/>
    </location>
</feature>